<organism evidence="1">
    <name type="scientific">viral metagenome</name>
    <dbReference type="NCBI Taxonomy" id="1070528"/>
    <lineage>
        <taxon>unclassified sequences</taxon>
        <taxon>metagenomes</taxon>
        <taxon>organismal metagenomes</taxon>
    </lineage>
</organism>
<proteinExistence type="predicted"/>
<protein>
    <submittedName>
        <fullName evidence="1">Uncharacterized protein</fullName>
    </submittedName>
</protein>
<dbReference type="AlphaFoldDB" id="A0A6M3IDT2"/>
<reference evidence="1" key="1">
    <citation type="submission" date="2020-03" db="EMBL/GenBank/DDBJ databases">
        <title>The deep terrestrial virosphere.</title>
        <authorList>
            <person name="Holmfeldt K."/>
            <person name="Nilsson E."/>
            <person name="Simone D."/>
            <person name="Lopez-Fernandez M."/>
            <person name="Wu X."/>
            <person name="de Brujin I."/>
            <person name="Lundin D."/>
            <person name="Andersson A."/>
            <person name="Bertilsson S."/>
            <person name="Dopson M."/>
        </authorList>
    </citation>
    <scope>NUCLEOTIDE SEQUENCE</scope>
    <source>
        <strain evidence="1">MM415B02033</strain>
    </source>
</reference>
<dbReference type="EMBL" id="MT141166">
    <property type="protein sequence ID" value="QJA55564.1"/>
    <property type="molecule type" value="Genomic_DNA"/>
</dbReference>
<accession>A0A6M3IDT2</accession>
<evidence type="ECO:0000313" key="1">
    <source>
        <dbReference type="EMBL" id="QJA55564.1"/>
    </source>
</evidence>
<gene>
    <name evidence="1" type="ORF">MM415B02033_0015</name>
</gene>
<name>A0A6M3IDT2_9ZZZZ</name>
<sequence>MASGGIMPFIQLVENVEWVTDVHSALSCTSITARIDGRYIDTVWVEKWFSTWDVYSDGRLVKRYATMDEAKRAVLAEIGVFWVSSGDLNCITADDHGPVGSSEDQ</sequence>